<evidence type="ECO:0000313" key="1">
    <source>
        <dbReference type="EMBL" id="EJF87735.1"/>
    </source>
</evidence>
<reference evidence="1 2" key="1">
    <citation type="submission" date="2012-03" db="EMBL/GenBank/DDBJ databases">
        <title>The Genome Sequence of Bartonella rattimassiliensis 15908.</title>
        <authorList>
            <consortium name="The Broad Institute Genome Sequencing Platform"/>
            <consortium name="The Broad Institute Genome Sequencing Center for Infectious Disease"/>
            <person name="Feldgarden M."/>
            <person name="Kirby J."/>
            <person name="Kosoy M."/>
            <person name="Birtles R."/>
            <person name="Probert W.S."/>
            <person name="Chiaraviglio L."/>
            <person name="Young S.K."/>
            <person name="Zeng Q."/>
            <person name="Gargeya S."/>
            <person name="Fitzgerald M."/>
            <person name="Haas B."/>
            <person name="Abouelleil A."/>
            <person name="Alvarado L."/>
            <person name="Arachchi H.M."/>
            <person name="Berlin A."/>
            <person name="Chapman S.B."/>
            <person name="Gearin G."/>
            <person name="Goldberg J."/>
            <person name="Griggs A."/>
            <person name="Gujja S."/>
            <person name="Hansen M."/>
            <person name="Heiman D."/>
            <person name="Howarth C."/>
            <person name="Larimer J."/>
            <person name="Lui A."/>
            <person name="MacDonald P.J.P."/>
            <person name="McCowen C."/>
            <person name="Montmayeur A."/>
            <person name="Murphy C."/>
            <person name="Neiman D."/>
            <person name="Pearson M."/>
            <person name="Priest M."/>
            <person name="Roberts A."/>
            <person name="Saif S."/>
            <person name="Shea T."/>
            <person name="Sisk P."/>
            <person name="Stolte C."/>
            <person name="Sykes S."/>
            <person name="Wortman J."/>
            <person name="Nusbaum C."/>
            <person name="Birren B."/>
        </authorList>
    </citation>
    <scope>NUCLEOTIDE SEQUENCE [LARGE SCALE GENOMIC DNA]</scope>
    <source>
        <strain evidence="1 2">15908</strain>
    </source>
</reference>
<name>J1JTC9_9HYPH</name>
<accession>J1JTC9</accession>
<gene>
    <name evidence="1" type="ORF">MCY_00189</name>
</gene>
<proteinExistence type="predicted"/>
<dbReference type="HOGENOM" id="CLU_3114969_0_0_5"/>
<sequence>MKTKSVKTGQLSSYYEEIRDLRRNLISEFNKVSNLMVYFSKYVKIQECEI</sequence>
<protein>
    <submittedName>
        <fullName evidence="1">Uncharacterized protein</fullName>
    </submittedName>
</protein>
<organism evidence="1 2">
    <name type="scientific">Bartonella rattimassiliensis 15908</name>
    <dbReference type="NCBI Taxonomy" id="1094556"/>
    <lineage>
        <taxon>Bacteria</taxon>
        <taxon>Pseudomonadati</taxon>
        <taxon>Pseudomonadota</taxon>
        <taxon>Alphaproteobacteria</taxon>
        <taxon>Hyphomicrobiales</taxon>
        <taxon>Bartonellaceae</taxon>
        <taxon>Bartonella</taxon>
    </lineage>
</organism>
<evidence type="ECO:0000313" key="2">
    <source>
        <dbReference type="Proteomes" id="UP000001077"/>
    </source>
</evidence>
<keyword evidence="2" id="KW-1185">Reference proteome</keyword>
<dbReference type="EMBL" id="AILY01000006">
    <property type="protein sequence ID" value="EJF87735.1"/>
    <property type="molecule type" value="Genomic_DNA"/>
</dbReference>
<dbReference type="Proteomes" id="UP000001077">
    <property type="component" value="Unassembled WGS sequence"/>
</dbReference>
<dbReference type="AlphaFoldDB" id="J1JTC9"/>
<comment type="caution">
    <text evidence="1">The sequence shown here is derived from an EMBL/GenBank/DDBJ whole genome shotgun (WGS) entry which is preliminary data.</text>
</comment>